<evidence type="ECO:0000313" key="3">
    <source>
        <dbReference type="Proteomes" id="UP001054945"/>
    </source>
</evidence>
<proteinExistence type="predicted"/>
<evidence type="ECO:0000256" key="1">
    <source>
        <dbReference type="SAM" id="Phobius"/>
    </source>
</evidence>
<name>A0AAV4RIK9_CAEEX</name>
<dbReference type="SUPFAM" id="SSF81518">
    <property type="entry name" value="Subunit XI (6.4 kDa protein) of cytochrome bc1 complex (Ubiquinol-cytochrome c reductase)"/>
    <property type="match status" value="1"/>
</dbReference>
<evidence type="ECO:0000313" key="2">
    <source>
        <dbReference type="EMBL" id="GIY20045.1"/>
    </source>
</evidence>
<dbReference type="Gene3D" id="1.20.5.220">
    <property type="match status" value="1"/>
</dbReference>
<comment type="caution">
    <text evidence="2">The sequence shown here is derived from an EMBL/GenBank/DDBJ whole genome shotgun (WGS) entry which is preliminary data.</text>
</comment>
<dbReference type="EMBL" id="BPLR01007832">
    <property type="protein sequence ID" value="GIY20045.1"/>
    <property type="molecule type" value="Genomic_DNA"/>
</dbReference>
<protein>
    <submittedName>
        <fullName evidence="2">Uncharacterized protein</fullName>
    </submittedName>
</protein>
<accession>A0AAV4RIK9</accession>
<keyword evidence="3" id="KW-1185">Reference proteome</keyword>
<dbReference type="InterPro" id="IPR029027">
    <property type="entry name" value="Single_a-helix_sf"/>
</dbReference>
<organism evidence="2 3">
    <name type="scientific">Caerostris extrusa</name>
    <name type="common">Bark spider</name>
    <name type="synonym">Caerostris bankana</name>
    <dbReference type="NCBI Taxonomy" id="172846"/>
    <lineage>
        <taxon>Eukaryota</taxon>
        <taxon>Metazoa</taxon>
        <taxon>Ecdysozoa</taxon>
        <taxon>Arthropoda</taxon>
        <taxon>Chelicerata</taxon>
        <taxon>Arachnida</taxon>
        <taxon>Araneae</taxon>
        <taxon>Araneomorphae</taxon>
        <taxon>Entelegynae</taxon>
        <taxon>Araneoidea</taxon>
        <taxon>Araneidae</taxon>
        <taxon>Caerostris</taxon>
    </lineage>
</organism>
<reference evidence="2 3" key="1">
    <citation type="submission" date="2021-06" db="EMBL/GenBank/DDBJ databases">
        <title>Caerostris extrusa draft genome.</title>
        <authorList>
            <person name="Kono N."/>
            <person name="Arakawa K."/>
        </authorList>
    </citation>
    <scope>NUCLEOTIDE SEQUENCE [LARGE SCALE GENOMIC DNA]</scope>
</reference>
<keyword evidence="1" id="KW-0472">Membrane</keyword>
<dbReference type="AlphaFoldDB" id="A0AAV4RIK9"/>
<sequence>MLTKIIGSRNINLVQNWGKTGAIYGTAGAFGFLMNKIIITILDSWIRCKHRWRCYIHKSACMSCSF</sequence>
<feature type="transmembrane region" description="Helical" evidence="1">
    <location>
        <begin position="22"/>
        <end position="42"/>
    </location>
</feature>
<keyword evidence="1" id="KW-0812">Transmembrane</keyword>
<gene>
    <name evidence="2" type="ORF">CEXT_573981</name>
</gene>
<dbReference type="Proteomes" id="UP001054945">
    <property type="component" value="Unassembled WGS sequence"/>
</dbReference>
<keyword evidence="1" id="KW-1133">Transmembrane helix</keyword>